<dbReference type="PANTHER" id="PTHR45913:SF10">
    <property type="entry name" value="DUF4371 DOMAIN-CONTAINING PROTEIN"/>
    <property type="match status" value="1"/>
</dbReference>
<reference evidence="1" key="1">
    <citation type="submission" date="2020-08" db="EMBL/GenBank/DDBJ databases">
        <title>Multicomponent nature underlies the extraordinary mechanical properties of spider dragline silk.</title>
        <authorList>
            <person name="Kono N."/>
            <person name="Nakamura H."/>
            <person name="Mori M."/>
            <person name="Yoshida Y."/>
            <person name="Ohtoshi R."/>
            <person name="Malay A.D."/>
            <person name="Moran D.A.P."/>
            <person name="Tomita M."/>
            <person name="Numata K."/>
            <person name="Arakawa K."/>
        </authorList>
    </citation>
    <scope>NUCLEOTIDE SEQUENCE</scope>
</reference>
<dbReference type="EMBL" id="BMAV01008278">
    <property type="protein sequence ID" value="GFY51730.1"/>
    <property type="molecule type" value="Genomic_DNA"/>
</dbReference>
<keyword evidence="2" id="KW-1185">Reference proteome</keyword>
<evidence type="ECO:0000313" key="1">
    <source>
        <dbReference type="EMBL" id="GFY51730.1"/>
    </source>
</evidence>
<proteinExistence type="predicted"/>
<dbReference type="OrthoDB" id="7615241at2759"/>
<organism evidence="1 2">
    <name type="scientific">Trichonephila inaurata madagascariensis</name>
    <dbReference type="NCBI Taxonomy" id="2747483"/>
    <lineage>
        <taxon>Eukaryota</taxon>
        <taxon>Metazoa</taxon>
        <taxon>Ecdysozoa</taxon>
        <taxon>Arthropoda</taxon>
        <taxon>Chelicerata</taxon>
        <taxon>Arachnida</taxon>
        <taxon>Araneae</taxon>
        <taxon>Araneomorphae</taxon>
        <taxon>Entelegynae</taxon>
        <taxon>Araneoidea</taxon>
        <taxon>Nephilidae</taxon>
        <taxon>Trichonephila</taxon>
        <taxon>Trichonephila inaurata</taxon>
    </lineage>
</organism>
<evidence type="ECO:0000313" key="2">
    <source>
        <dbReference type="Proteomes" id="UP000886998"/>
    </source>
</evidence>
<gene>
    <name evidence="1" type="ORF">TNIN_150451</name>
</gene>
<dbReference type="AlphaFoldDB" id="A0A8X6XFI7"/>
<protein>
    <submittedName>
        <fullName evidence="1">Uncharacterized protein</fullName>
    </submittedName>
</protein>
<name>A0A8X6XFI7_9ARAC</name>
<accession>A0A8X6XFI7</accession>
<comment type="caution">
    <text evidence="1">The sequence shown here is derived from an EMBL/GenBank/DDBJ whole genome shotgun (WGS) entry which is preliminary data.</text>
</comment>
<sequence length="85" mass="9475">MSSIRISITVNMAFFIFDLPNLQSILSQIQEIPASARTVDRRITQMAENVTAKQNSGLQETVAFSIALDESKDVNDVAVIARYRD</sequence>
<dbReference type="PANTHER" id="PTHR45913">
    <property type="entry name" value="EPM2A-INTERACTING PROTEIN 1"/>
    <property type="match status" value="1"/>
</dbReference>
<dbReference type="Proteomes" id="UP000886998">
    <property type="component" value="Unassembled WGS sequence"/>
</dbReference>